<dbReference type="GO" id="GO:0051156">
    <property type="term" value="P:glucose 6-phosphate metabolic process"/>
    <property type="evidence" value="ECO:0007669"/>
    <property type="project" value="TreeGrafter"/>
</dbReference>
<comment type="similarity">
    <text evidence="4">Belongs to the GPI family.</text>
</comment>
<dbReference type="UniPathway" id="UPA00109">
    <property type="reaction ID" value="UER00181"/>
</dbReference>
<protein>
    <recommendedName>
        <fullName evidence="4">Glucose-6-phosphate isomerase</fullName>
        <ecNumber evidence="4">5.3.1.9</ecNumber>
    </recommendedName>
</protein>
<dbReference type="PROSITE" id="PS51463">
    <property type="entry name" value="P_GLUCOSE_ISOMERASE_3"/>
    <property type="match status" value="1"/>
</dbReference>
<dbReference type="GO" id="GO:0005829">
    <property type="term" value="C:cytosol"/>
    <property type="evidence" value="ECO:0007669"/>
    <property type="project" value="TreeGrafter"/>
</dbReference>
<dbReference type="GO" id="GO:0006094">
    <property type="term" value="P:gluconeogenesis"/>
    <property type="evidence" value="ECO:0007669"/>
    <property type="project" value="UniProtKB-KW"/>
</dbReference>
<dbReference type="EC" id="5.3.1.9" evidence="4"/>
<evidence type="ECO:0000256" key="4">
    <source>
        <dbReference type="RuleBase" id="RU000612"/>
    </source>
</evidence>
<dbReference type="HAMAP" id="MF_00473">
    <property type="entry name" value="G6P_isomerase"/>
    <property type="match status" value="1"/>
</dbReference>
<organism evidence="5">
    <name type="scientific">Percolomonas cosmopolitus</name>
    <dbReference type="NCBI Taxonomy" id="63605"/>
    <lineage>
        <taxon>Eukaryota</taxon>
        <taxon>Discoba</taxon>
        <taxon>Heterolobosea</taxon>
        <taxon>Tetramitia</taxon>
        <taxon>Eutetramitia</taxon>
        <taxon>Percolomonadidae</taxon>
        <taxon>Percolomonas</taxon>
    </lineage>
</organism>
<dbReference type="InterPro" id="IPR046348">
    <property type="entry name" value="SIS_dom_sf"/>
</dbReference>
<dbReference type="AlphaFoldDB" id="A0A7S1KUP0"/>
<accession>A0A7S1KUP0</accession>
<evidence type="ECO:0000256" key="2">
    <source>
        <dbReference type="ARBA" id="ARBA00023152"/>
    </source>
</evidence>
<dbReference type="GO" id="GO:0097367">
    <property type="term" value="F:carbohydrate derivative binding"/>
    <property type="evidence" value="ECO:0007669"/>
    <property type="project" value="InterPro"/>
</dbReference>
<dbReference type="CDD" id="cd05016">
    <property type="entry name" value="SIS_PGI_2"/>
    <property type="match status" value="1"/>
</dbReference>
<proteinExistence type="inferred from homology"/>
<reference evidence="5" key="1">
    <citation type="submission" date="2021-01" db="EMBL/GenBank/DDBJ databases">
        <authorList>
            <person name="Corre E."/>
            <person name="Pelletier E."/>
            <person name="Niang G."/>
            <person name="Scheremetjew M."/>
            <person name="Finn R."/>
            <person name="Kale V."/>
            <person name="Holt S."/>
            <person name="Cochrane G."/>
            <person name="Meng A."/>
            <person name="Brown T."/>
            <person name="Cohen L."/>
        </authorList>
    </citation>
    <scope>NUCLEOTIDE SEQUENCE</scope>
    <source>
        <strain evidence="5">WS</strain>
    </source>
</reference>
<dbReference type="PRINTS" id="PR00662">
    <property type="entry name" value="G6PISOMERASE"/>
</dbReference>
<dbReference type="InterPro" id="IPR001672">
    <property type="entry name" value="G6P_Isomerase"/>
</dbReference>
<evidence type="ECO:0000313" key="5">
    <source>
        <dbReference type="EMBL" id="CAD9084362.1"/>
    </source>
</evidence>
<evidence type="ECO:0000256" key="3">
    <source>
        <dbReference type="ARBA" id="ARBA00023235"/>
    </source>
</evidence>
<evidence type="ECO:0000256" key="1">
    <source>
        <dbReference type="ARBA" id="ARBA00022432"/>
    </source>
</evidence>
<dbReference type="PANTHER" id="PTHR11469:SF1">
    <property type="entry name" value="GLUCOSE-6-PHOSPHATE ISOMERASE"/>
    <property type="match status" value="1"/>
</dbReference>
<dbReference type="FunFam" id="3.40.50.10490:FF:000021">
    <property type="entry name" value="Glucose-6-phosphate isomerase"/>
    <property type="match status" value="1"/>
</dbReference>
<comment type="pathway">
    <text evidence="4">Carbohydrate degradation; glycolysis; D-glyceraldehyde 3-phosphate and glycerone phosphate from D-glucose: step 2/4.</text>
</comment>
<dbReference type="PANTHER" id="PTHR11469">
    <property type="entry name" value="GLUCOSE-6-PHOSPHATE ISOMERASE"/>
    <property type="match status" value="1"/>
</dbReference>
<dbReference type="EMBL" id="HBGD01009246">
    <property type="protein sequence ID" value="CAD9084362.1"/>
    <property type="molecule type" value="Transcribed_RNA"/>
</dbReference>
<keyword evidence="3 4" id="KW-0413">Isomerase</keyword>
<dbReference type="Pfam" id="PF00342">
    <property type="entry name" value="PGI"/>
    <property type="match status" value="1"/>
</dbReference>
<dbReference type="CDD" id="cd05015">
    <property type="entry name" value="SIS_PGI_1"/>
    <property type="match status" value="1"/>
</dbReference>
<dbReference type="InterPro" id="IPR035482">
    <property type="entry name" value="SIS_PGI_2"/>
</dbReference>
<keyword evidence="1 4" id="KW-0312">Gluconeogenesis</keyword>
<dbReference type="Gene3D" id="3.40.50.10490">
    <property type="entry name" value="Glucose-6-phosphate isomerase like protein, domain 1"/>
    <property type="match status" value="2"/>
</dbReference>
<dbReference type="SUPFAM" id="SSF53697">
    <property type="entry name" value="SIS domain"/>
    <property type="match status" value="1"/>
</dbReference>
<keyword evidence="2 4" id="KW-0324">Glycolysis</keyword>
<sequence length="552" mass="61792">MSSTNPLFFDSNTQFSLDLRSFFPSIQWSKWDYAWKRVLESIDNIESGKIVNQTSVKEESENRCVDHYNLRHHKEIVPQKSLQKSIAYWKEIQVKIGKITSGEAKNEFGDEYTDVVFNGIGGSFLGPLMMIVFMHGDSYNFNSGLGVRIHFLSNSDADTLSALLAKINVKTSILINMSKSGSTAETKGNMDAFNANLKQQKLDIGHHNIAITTPGSNFDKFAQENKYMHIFYMNNETGGRTSVGSAIGAVPAAVAGIDFEAFLRGQSAMDELTRRRDPQQNPAMLMAAAIQTLTLKEGRKNMIVLGYSDYLKEFAHYLQQLYMESIGKEYDVNGTPNPEGLTVFGGVGTGEQHAFMQQVQKGFPDCFVRFVHFQKRGSDVSLSGPGSMGRQLLAFVKGTEQALQDNGKSFMTCTFEKRDMFNLGMMIALEERIVTILAALRNLNAYDQPGVQDGKLAATEVNKISNTIEGVLEQKLSDKNWKFEGTAEQARTSFILPKDSNLRYVEAILNDIVSNVDVPHAYPKLHKRLSASKSFKEEEFHFTLRSEINSKL</sequence>
<dbReference type="InterPro" id="IPR035476">
    <property type="entry name" value="SIS_PGI_1"/>
</dbReference>
<dbReference type="GO" id="GO:0006096">
    <property type="term" value="P:glycolytic process"/>
    <property type="evidence" value="ECO:0007669"/>
    <property type="project" value="UniProtKB-UniPathway"/>
</dbReference>
<dbReference type="GO" id="GO:0048029">
    <property type="term" value="F:monosaccharide binding"/>
    <property type="evidence" value="ECO:0007669"/>
    <property type="project" value="TreeGrafter"/>
</dbReference>
<dbReference type="GO" id="GO:0004347">
    <property type="term" value="F:glucose-6-phosphate isomerase activity"/>
    <property type="evidence" value="ECO:0007669"/>
    <property type="project" value="UniProtKB-EC"/>
</dbReference>
<comment type="catalytic activity">
    <reaction evidence="4">
        <text>alpha-D-glucose 6-phosphate = beta-D-fructose 6-phosphate</text>
        <dbReference type="Rhea" id="RHEA:11816"/>
        <dbReference type="ChEBI" id="CHEBI:57634"/>
        <dbReference type="ChEBI" id="CHEBI:58225"/>
        <dbReference type="EC" id="5.3.1.9"/>
    </reaction>
</comment>
<name>A0A7S1KUP0_9EUKA</name>
<gene>
    <name evidence="5" type="ORF">PCOS0759_LOCUS7616</name>
</gene>